<feature type="domain" description="Sialidase" evidence="1">
    <location>
        <begin position="226"/>
        <end position="411"/>
    </location>
</feature>
<name>A0A1W1I933_9BACT</name>
<dbReference type="SUPFAM" id="SSF50939">
    <property type="entry name" value="Sialidases"/>
    <property type="match status" value="1"/>
</dbReference>
<dbReference type="Gene3D" id="2.120.10.10">
    <property type="match status" value="1"/>
</dbReference>
<proteinExistence type="predicted"/>
<dbReference type="KEGG" id="nja:NSJP_3146"/>
<organism evidence="2 3">
    <name type="scientific">Nitrospira japonica</name>
    <dbReference type="NCBI Taxonomy" id="1325564"/>
    <lineage>
        <taxon>Bacteria</taxon>
        <taxon>Pseudomonadati</taxon>
        <taxon>Nitrospirota</taxon>
        <taxon>Nitrospiria</taxon>
        <taxon>Nitrospirales</taxon>
        <taxon>Nitrospiraceae</taxon>
        <taxon>Nitrospira</taxon>
    </lineage>
</organism>
<dbReference type="AlphaFoldDB" id="A0A1W1I933"/>
<dbReference type="CDD" id="cd15482">
    <property type="entry name" value="Sialidase_non-viral"/>
    <property type="match status" value="1"/>
</dbReference>
<evidence type="ECO:0000313" key="3">
    <source>
        <dbReference type="Proteomes" id="UP000192042"/>
    </source>
</evidence>
<dbReference type="EMBL" id="LT828648">
    <property type="protein sequence ID" value="SLM49313.1"/>
    <property type="molecule type" value="Genomic_DNA"/>
</dbReference>
<dbReference type="InterPro" id="IPR011040">
    <property type="entry name" value="Sialidase"/>
</dbReference>
<dbReference type="Pfam" id="PF13088">
    <property type="entry name" value="BNR_2"/>
    <property type="match status" value="1"/>
</dbReference>
<evidence type="ECO:0000313" key="2">
    <source>
        <dbReference type="EMBL" id="SLM49313.1"/>
    </source>
</evidence>
<protein>
    <recommendedName>
        <fullName evidence="1">Sialidase domain-containing protein</fullName>
    </recommendedName>
</protein>
<gene>
    <name evidence="2" type="ORF">NSJP_3146</name>
</gene>
<keyword evidence="3" id="KW-1185">Reference proteome</keyword>
<evidence type="ECO:0000259" key="1">
    <source>
        <dbReference type="Pfam" id="PF13088"/>
    </source>
</evidence>
<dbReference type="STRING" id="1325564.NSJP_3146"/>
<sequence>MNRPHRSRQYYGRGPMRYHVIPLCLIVLCWSGLRSWDSLAGMPESEMASGAKRTLVEGTYQLSPPAIQFDKDGTLHAAWLEQRGDARSVKTMRVSQDLHQEAVQVNPKEAEPNALHQAPGLAVGQDGRIFVSWSTAKASDAPFASDLRLARSVDGGRTFEPPILVNDDKQPIGHGFESVLVDRQGGVNIAWLDNRHKSKSGAGAVFGGSHDGGKGVETNVAIDDMACPCCRPMLTQAPDGSIWVAWRKTFEGNVRDIVVARSIDQGRSFSAPIRVHEDKWVFPACPHRGPSIGFDGAGRLYVAWYTEGTDEHPQVFLSVSDDQGQTFATPVSLHASTTSLPDQLRMAVAPTGAVVAVWEELTGVRKRIVMRVSLDRGRTFGSLQTLSTGANAEFPTVAIHESGQVALSWNEHVWPNNRIVVLLERLSDHK</sequence>
<reference evidence="2 3" key="1">
    <citation type="submission" date="2017-03" db="EMBL/GenBank/DDBJ databases">
        <authorList>
            <person name="Afonso C.L."/>
            <person name="Miller P.J."/>
            <person name="Scott M.A."/>
            <person name="Spackman E."/>
            <person name="Goraichik I."/>
            <person name="Dimitrov K.M."/>
            <person name="Suarez D.L."/>
            <person name="Swayne D.E."/>
        </authorList>
    </citation>
    <scope>NUCLEOTIDE SEQUENCE [LARGE SCALE GENOMIC DNA]</scope>
    <source>
        <strain evidence="2">Genome sequencing of Nitrospira japonica strain NJ11</strain>
    </source>
</reference>
<dbReference type="InterPro" id="IPR036278">
    <property type="entry name" value="Sialidase_sf"/>
</dbReference>
<accession>A0A1W1I933</accession>
<dbReference type="Proteomes" id="UP000192042">
    <property type="component" value="Chromosome I"/>
</dbReference>